<feature type="domain" description="Glycosyl hydrolase family 31 C-terminal" evidence="5">
    <location>
        <begin position="614"/>
        <end position="699"/>
    </location>
</feature>
<feature type="domain" description="Glycoside hydrolase family 31 N-terminal" evidence="4">
    <location>
        <begin position="80"/>
        <end position="261"/>
    </location>
</feature>
<dbReference type="Gene3D" id="2.60.40.1760">
    <property type="entry name" value="glycosyl hydrolase (family 31)"/>
    <property type="match status" value="1"/>
</dbReference>
<dbReference type="InterPro" id="IPR051816">
    <property type="entry name" value="Glycosyl_Hydrolase_31"/>
</dbReference>
<keyword evidence="2" id="KW-0326">Glycosidase</keyword>
<dbReference type="GO" id="GO:0004553">
    <property type="term" value="F:hydrolase activity, hydrolyzing O-glycosyl compounds"/>
    <property type="evidence" value="ECO:0007669"/>
    <property type="project" value="InterPro"/>
</dbReference>
<dbReference type="InterPro" id="IPR025887">
    <property type="entry name" value="Glyco_hydro_31_N_dom"/>
</dbReference>
<dbReference type="InterPro" id="IPR011013">
    <property type="entry name" value="Gal_mutarotase_sf_dom"/>
</dbReference>
<dbReference type="CDD" id="cd06593">
    <property type="entry name" value="GH31_xylosidase_YicI"/>
    <property type="match status" value="1"/>
</dbReference>
<evidence type="ECO:0000259" key="3">
    <source>
        <dbReference type="Pfam" id="PF01055"/>
    </source>
</evidence>
<dbReference type="InterPro" id="IPR013780">
    <property type="entry name" value="Glyco_hydro_b"/>
</dbReference>
<name>A0A559JA42_9BACL</name>
<dbReference type="Gene3D" id="2.60.40.1180">
    <property type="entry name" value="Golgi alpha-mannosidase II"/>
    <property type="match status" value="1"/>
</dbReference>
<dbReference type="InterPro" id="IPR017853">
    <property type="entry name" value="GH"/>
</dbReference>
<dbReference type="Proteomes" id="UP000316330">
    <property type="component" value="Unassembled WGS sequence"/>
</dbReference>
<dbReference type="SUPFAM" id="SSF51011">
    <property type="entry name" value="Glycosyl hydrolase domain"/>
    <property type="match status" value="1"/>
</dbReference>
<evidence type="ECO:0000256" key="2">
    <source>
        <dbReference type="RuleBase" id="RU361185"/>
    </source>
</evidence>
<evidence type="ECO:0000259" key="4">
    <source>
        <dbReference type="Pfam" id="PF13802"/>
    </source>
</evidence>
<proteinExistence type="inferred from homology"/>
<dbReference type="RefSeq" id="WP_144706064.1">
    <property type="nucleotide sequence ID" value="NZ_VNJJ01000015.1"/>
</dbReference>
<dbReference type="SUPFAM" id="SSF74650">
    <property type="entry name" value="Galactose mutarotase-like"/>
    <property type="match status" value="1"/>
</dbReference>
<dbReference type="GO" id="GO:0030246">
    <property type="term" value="F:carbohydrate binding"/>
    <property type="evidence" value="ECO:0007669"/>
    <property type="project" value="InterPro"/>
</dbReference>
<feature type="domain" description="Glycoside hydrolase family 31 TIM barrel" evidence="3">
    <location>
        <begin position="303"/>
        <end position="606"/>
    </location>
</feature>
<dbReference type="InterPro" id="IPR000322">
    <property type="entry name" value="Glyco_hydro_31_TIM"/>
</dbReference>
<dbReference type="AlphaFoldDB" id="A0A559JA42"/>
<comment type="caution">
    <text evidence="6">The sequence shown here is derived from an EMBL/GenBank/DDBJ whole genome shotgun (WGS) entry which is preliminary data.</text>
</comment>
<comment type="similarity">
    <text evidence="1 2">Belongs to the glycosyl hydrolase 31 family.</text>
</comment>
<evidence type="ECO:0000259" key="5">
    <source>
        <dbReference type="Pfam" id="PF21365"/>
    </source>
</evidence>
<evidence type="ECO:0000313" key="7">
    <source>
        <dbReference type="Proteomes" id="UP000316330"/>
    </source>
</evidence>
<dbReference type="Pfam" id="PF21365">
    <property type="entry name" value="Glyco_hydro_31_3rd"/>
    <property type="match status" value="1"/>
</dbReference>
<dbReference type="Gene3D" id="3.20.20.80">
    <property type="entry name" value="Glycosidases"/>
    <property type="match status" value="1"/>
</dbReference>
<dbReference type="PANTHER" id="PTHR43863">
    <property type="entry name" value="HYDROLASE, PUTATIVE (AFU_ORTHOLOGUE AFUA_1G03140)-RELATED"/>
    <property type="match status" value="1"/>
</dbReference>
<dbReference type="PANTHER" id="PTHR43863:SF2">
    <property type="entry name" value="MALTASE-GLUCOAMYLASE"/>
    <property type="match status" value="1"/>
</dbReference>
<keyword evidence="2" id="KW-0378">Hydrolase</keyword>
<dbReference type="Pfam" id="PF13802">
    <property type="entry name" value="Gal_mutarotas_2"/>
    <property type="match status" value="1"/>
</dbReference>
<gene>
    <name evidence="6" type="ORF">FPZ45_20730</name>
</gene>
<dbReference type="SUPFAM" id="SSF51445">
    <property type="entry name" value="(Trans)glycosidases"/>
    <property type="match status" value="1"/>
</dbReference>
<sequence>MMSALNQPIDRSEGFDSTSDTYFFAAQAVSFDADSASGTLQWRRYLRKPRLSFNQIDYPYEESPSWAFPDEYEDRPTTPFGLSFLSERTVRIRIGTRPGALGSAEPTLMLDHSAIGTTENWESRRQDNEIVYSSAAGSITVQTDPWKLIIRDANGSIVTETRGFSDGKSLLNTNGLPFSFRRSSSDFGNNAAASFLLRPDEKLYGTGESFTRLNKRGQKINLFTTDALSAQTAKMYKPVPFFLSSRGYGLFVHTSSPLTMDFGSTYDDTCVVYTGDEELDLFLFIGSPQEIVSEYTRITGRSALPPLWSFGLWMSRITYSSEEEVREVARQLQLSRIPCDVIHLDTGWFEKDWRCNYRFSEERFDDPERMIQQLREMGYRVSLWQLPYFTPTNPLYASIIENGFAVRTAEGALPTDDAILDYSNPAAVTWYQDRLAELLRIGVSAIKVDFGEAAPLNGQYSSGKSGYREHNLYPLRYNKAVAEVTEAVKGESIIWARSAWAGSQRYPIHWGGDAENTDGAMAATLRGGLSLGLCGFSFWSHDIGGFVHSSPEELYRRWLPFGMLTSHSRCHGAPPTEPWAYGERFTDFFRRTTQMKYELMPYIYTQAKLSADRGHPMLRALFFEFPEDPGSWLIEDQYMFGSELLVAPMFEEGDERDVYLPPGEWVDYQTGIAYPGGRWQRIAPGELPIVILVKSGAVIPHMDAALSTSYLDWSDIRFVRYGAEASVAENNPVCPLYEPFEQTLYRVTLTGDDIQGIYNSRGILATDKEGWRVARQAKR</sequence>
<dbReference type="GO" id="GO:0005975">
    <property type="term" value="P:carbohydrate metabolic process"/>
    <property type="evidence" value="ECO:0007669"/>
    <property type="project" value="InterPro"/>
</dbReference>
<accession>A0A559JA42</accession>
<dbReference type="CDD" id="cd14752">
    <property type="entry name" value="GH31_N"/>
    <property type="match status" value="1"/>
</dbReference>
<dbReference type="EMBL" id="VNJJ01000015">
    <property type="protein sequence ID" value="TVX96707.1"/>
    <property type="molecule type" value="Genomic_DNA"/>
</dbReference>
<reference evidence="6 7" key="1">
    <citation type="submission" date="2019-07" db="EMBL/GenBank/DDBJ databases">
        <authorList>
            <person name="Kim J."/>
        </authorList>
    </citation>
    <scope>NUCLEOTIDE SEQUENCE [LARGE SCALE GENOMIC DNA]</scope>
    <source>
        <strain evidence="6 7">G13</strain>
    </source>
</reference>
<evidence type="ECO:0000313" key="6">
    <source>
        <dbReference type="EMBL" id="TVX96707.1"/>
    </source>
</evidence>
<dbReference type="InterPro" id="IPR048395">
    <property type="entry name" value="Glyco_hydro_31_C"/>
</dbReference>
<keyword evidence="7" id="KW-1185">Reference proteome</keyword>
<dbReference type="OrthoDB" id="176168at2"/>
<evidence type="ECO:0000256" key="1">
    <source>
        <dbReference type="ARBA" id="ARBA00007806"/>
    </source>
</evidence>
<protein>
    <submittedName>
        <fullName evidence="6">Alpha-xylosidase</fullName>
    </submittedName>
</protein>
<organism evidence="6 7">
    <name type="scientific">Cohnella terricola</name>
    <dbReference type="NCBI Taxonomy" id="1289167"/>
    <lineage>
        <taxon>Bacteria</taxon>
        <taxon>Bacillati</taxon>
        <taxon>Bacillota</taxon>
        <taxon>Bacilli</taxon>
        <taxon>Bacillales</taxon>
        <taxon>Paenibacillaceae</taxon>
        <taxon>Cohnella</taxon>
    </lineage>
</organism>
<dbReference type="Pfam" id="PF01055">
    <property type="entry name" value="Glyco_hydro_31_2nd"/>
    <property type="match status" value="1"/>
</dbReference>